<feature type="region of interest" description="Disordered" evidence="1">
    <location>
        <begin position="416"/>
        <end position="460"/>
    </location>
</feature>
<feature type="compositionally biased region" description="Low complexity" evidence="1">
    <location>
        <begin position="309"/>
        <end position="328"/>
    </location>
</feature>
<gene>
    <name evidence="2" type="ORF">PCOR1329_LOCUS42593</name>
</gene>
<keyword evidence="3" id="KW-1185">Reference proteome</keyword>
<dbReference type="Proteomes" id="UP001189429">
    <property type="component" value="Unassembled WGS sequence"/>
</dbReference>
<comment type="caution">
    <text evidence="2">The sequence shown here is derived from an EMBL/GenBank/DDBJ whole genome shotgun (WGS) entry which is preliminary data.</text>
</comment>
<dbReference type="EMBL" id="CAUYUJ010015116">
    <property type="protein sequence ID" value="CAK0850051.1"/>
    <property type="molecule type" value="Genomic_DNA"/>
</dbReference>
<protein>
    <submittedName>
        <fullName evidence="2">Uncharacterized protein</fullName>
    </submittedName>
</protein>
<feature type="region of interest" description="Disordered" evidence="1">
    <location>
        <begin position="293"/>
        <end position="353"/>
    </location>
</feature>
<feature type="region of interest" description="Disordered" evidence="1">
    <location>
        <begin position="58"/>
        <end position="79"/>
    </location>
</feature>
<organism evidence="2 3">
    <name type="scientific">Prorocentrum cordatum</name>
    <dbReference type="NCBI Taxonomy" id="2364126"/>
    <lineage>
        <taxon>Eukaryota</taxon>
        <taxon>Sar</taxon>
        <taxon>Alveolata</taxon>
        <taxon>Dinophyceae</taxon>
        <taxon>Prorocentrales</taxon>
        <taxon>Prorocentraceae</taxon>
        <taxon>Prorocentrum</taxon>
    </lineage>
</organism>
<feature type="region of interest" description="Disordered" evidence="1">
    <location>
        <begin position="13"/>
        <end position="44"/>
    </location>
</feature>
<evidence type="ECO:0000313" key="2">
    <source>
        <dbReference type="EMBL" id="CAK0850051.1"/>
    </source>
</evidence>
<sequence length="482" mass="48519">MVSFREALEQLGTLELRRDAATAQEPASPGPPAGRPDSPLDRRLWPAPCDLIAAARAGAGATPAPASPRTSDVRDHPLAGGSPWHDPAAVAAGSAADAAALAREGAAALEGRLRLFEVRCAAMLARLEDSAGGLAGRLAQAEAALQRLGELPAGPLAERPVDARAGCPSVSAAAAADIGWRSAAELDVRLHEVACATELCAQSCRSLAERVAWVEGAVSEAAERDGEASRHFQDWQLYGVVREAQEELLAVQHAERRRDARLEDHEVRLASLEASVDGQVARRLLVGEQMCQGPQLKPSSASGAPECHGAAASEPRGSEAAAGAAVGPRAPPTPSTASEPRGDEPGARAGAARRAPGRFAALPAAVQLPPASGLSPATPMSPTRAADWGSAALLRLGVPAGSHASLQSPAALQIGPGSTAAAASSGGSPAAAAGARSSSASPGVASGCSPLSPGSPQRHRALVSLVEGALRQGGPGARPLSP</sequence>
<evidence type="ECO:0000256" key="1">
    <source>
        <dbReference type="SAM" id="MobiDB-lite"/>
    </source>
</evidence>
<name>A0ABN9TXV4_9DINO</name>
<reference evidence="2" key="1">
    <citation type="submission" date="2023-10" db="EMBL/GenBank/DDBJ databases">
        <authorList>
            <person name="Chen Y."/>
            <person name="Shah S."/>
            <person name="Dougan E. K."/>
            <person name="Thang M."/>
            <person name="Chan C."/>
        </authorList>
    </citation>
    <scope>NUCLEOTIDE SEQUENCE [LARGE SCALE GENOMIC DNA]</scope>
</reference>
<evidence type="ECO:0000313" key="3">
    <source>
        <dbReference type="Proteomes" id="UP001189429"/>
    </source>
</evidence>
<feature type="compositionally biased region" description="Low complexity" evidence="1">
    <location>
        <begin position="58"/>
        <end position="70"/>
    </location>
</feature>
<proteinExistence type="predicted"/>
<accession>A0ABN9TXV4</accession>
<feature type="compositionally biased region" description="Low complexity" evidence="1">
    <location>
        <begin position="416"/>
        <end position="450"/>
    </location>
</feature>